<evidence type="ECO:0000259" key="6">
    <source>
        <dbReference type="Pfam" id="PF00171"/>
    </source>
</evidence>
<dbReference type="EMBL" id="CAJNOL010006686">
    <property type="protein sequence ID" value="CAF1620692.1"/>
    <property type="molecule type" value="Genomic_DNA"/>
</dbReference>
<dbReference type="Gene3D" id="3.40.309.10">
    <property type="entry name" value="Aldehyde Dehydrogenase, Chain A, domain 2"/>
    <property type="match status" value="1"/>
</dbReference>
<evidence type="ECO:0000256" key="5">
    <source>
        <dbReference type="RuleBase" id="RU003345"/>
    </source>
</evidence>
<dbReference type="PROSITE" id="PS00687">
    <property type="entry name" value="ALDEHYDE_DEHYDR_GLU"/>
    <property type="match status" value="1"/>
</dbReference>
<gene>
    <name evidence="8" type="ORF">JXQ802_LOCUS50554</name>
    <name evidence="7" type="ORF">PYM288_LOCUS15668</name>
</gene>
<evidence type="ECO:0000313" key="8">
    <source>
        <dbReference type="EMBL" id="CAF1620692.1"/>
    </source>
</evidence>
<accession>A0A816C9X9</accession>
<dbReference type="InterPro" id="IPR029510">
    <property type="entry name" value="Ald_DH_CS_GLU"/>
</dbReference>
<dbReference type="PANTHER" id="PTHR43720">
    <property type="entry name" value="2-AMINOMUCONIC SEMIALDEHYDE DEHYDROGENASE"/>
    <property type="match status" value="1"/>
</dbReference>
<feature type="active site" evidence="4">
    <location>
        <position position="251"/>
    </location>
</feature>
<dbReference type="EMBL" id="CAJNOH010000381">
    <property type="protein sequence ID" value="CAF1021900.1"/>
    <property type="molecule type" value="Genomic_DNA"/>
</dbReference>
<name>A0A816C9X9_9BILA</name>
<keyword evidence="3" id="KW-0520">NAD</keyword>
<dbReference type="FunFam" id="3.40.309.10:FF:000012">
    <property type="entry name" value="Betaine aldehyde dehydrogenase"/>
    <property type="match status" value="1"/>
</dbReference>
<protein>
    <recommendedName>
        <fullName evidence="6">Aldehyde dehydrogenase domain-containing protein</fullName>
    </recommendedName>
</protein>
<dbReference type="CDD" id="cd07093">
    <property type="entry name" value="ALDH_F8_HMSADH"/>
    <property type="match status" value="1"/>
</dbReference>
<dbReference type="Proteomes" id="UP000663854">
    <property type="component" value="Unassembled WGS sequence"/>
</dbReference>
<keyword evidence="2 5" id="KW-0560">Oxidoreductase</keyword>
<dbReference type="Pfam" id="PF00171">
    <property type="entry name" value="Aldedh"/>
    <property type="match status" value="1"/>
</dbReference>
<evidence type="ECO:0000313" key="7">
    <source>
        <dbReference type="EMBL" id="CAF1021900.1"/>
    </source>
</evidence>
<proteinExistence type="inferred from homology"/>
<evidence type="ECO:0000313" key="9">
    <source>
        <dbReference type="Proteomes" id="UP000663870"/>
    </source>
</evidence>
<comment type="similarity">
    <text evidence="1 5">Belongs to the aldehyde dehydrogenase family.</text>
</comment>
<dbReference type="PROSITE" id="PS00070">
    <property type="entry name" value="ALDEHYDE_DEHYDR_CYS"/>
    <property type="match status" value="1"/>
</dbReference>
<dbReference type="InterPro" id="IPR016161">
    <property type="entry name" value="Ald_DH/histidinol_DH"/>
</dbReference>
<dbReference type="GO" id="GO:0016620">
    <property type="term" value="F:oxidoreductase activity, acting on the aldehyde or oxo group of donors, NAD or NADP as acceptor"/>
    <property type="evidence" value="ECO:0007669"/>
    <property type="project" value="InterPro"/>
</dbReference>
<sequence>MASIQRINNFINGQFVSTEDYLKSFNPTTEEVIAHIADSSAEDAERAVQAARQAFPSWSHETITKRVYYLNRIADLIQARLEDFARAESLDQGKPLWLARTMEIPRAIDNFRFFATALMQSREIFTPHPTIPNVISYTVRNPIGVAVLISPWNLPLYLLTWKIAPCIAFGCTCVCKPSEFTSVTAGMLAQVFIDVGLPPGVVNFIFGVGPRAGQALITHPDVNVISFTGSTLTGYHIKKATSHLPIKLSLEMGGKNAGIIFNDVDLTKCLPVLLRSCFQNSGQICLCTSRLYVQRGIYDELVKKFIAEVKNLKVGDPFDDNTKMGPVVSKEHQNKIEKYIELARQSGYEVISTGEMDENTKKTNKGYFMMPTIILNVDDNSKLMTDEIFGPVVCIVPFDTEDEVMKRVNNIQYGLCGCIWTENIGRAHRLATQMECGTVWINCWMIRDLRMPFGGIKDSGIGREGYPYSEDVFTEIKTVCINTT</sequence>
<dbReference type="AlphaFoldDB" id="A0A816C9X9"/>
<dbReference type="FunFam" id="3.40.605.10:FF:000001">
    <property type="entry name" value="Aldehyde dehydrogenase 1"/>
    <property type="match status" value="1"/>
</dbReference>
<evidence type="ECO:0000256" key="3">
    <source>
        <dbReference type="ARBA" id="ARBA00023027"/>
    </source>
</evidence>
<dbReference type="InterPro" id="IPR015590">
    <property type="entry name" value="Aldehyde_DH_dom"/>
</dbReference>
<dbReference type="Gene3D" id="3.40.605.10">
    <property type="entry name" value="Aldehyde Dehydrogenase, Chain A, domain 1"/>
    <property type="match status" value="1"/>
</dbReference>
<dbReference type="InterPro" id="IPR016160">
    <property type="entry name" value="Ald_DH_CS_CYS"/>
</dbReference>
<feature type="domain" description="Aldehyde dehydrogenase" evidence="6">
    <location>
        <begin position="20"/>
        <end position="479"/>
    </location>
</feature>
<evidence type="ECO:0000256" key="4">
    <source>
        <dbReference type="PROSITE-ProRule" id="PRU10007"/>
    </source>
</evidence>
<evidence type="ECO:0000256" key="2">
    <source>
        <dbReference type="ARBA" id="ARBA00023002"/>
    </source>
</evidence>
<evidence type="ECO:0000256" key="1">
    <source>
        <dbReference type="ARBA" id="ARBA00009986"/>
    </source>
</evidence>
<dbReference type="InterPro" id="IPR016163">
    <property type="entry name" value="Ald_DH_C"/>
</dbReference>
<dbReference type="PANTHER" id="PTHR43720:SF2">
    <property type="entry name" value="2-AMINOMUCONIC SEMIALDEHYDE DEHYDROGENASE"/>
    <property type="match status" value="1"/>
</dbReference>
<keyword evidence="9" id="KW-1185">Reference proteome</keyword>
<comment type="caution">
    <text evidence="8">The sequence shown here is derived from an EMBL/GenBank/DDBJ whole genome shotgun (WGS) entry which is preliminary data.</text>
</comment>
<dbReference type="SUPFAM" id="SSF53720">
    <property type="entry name" value="ALDH-like"/>
    <property type="match status" value="1"/>
</dbReference>
<organism evidence="8 9">
    <name type="scientific">Rotaria sordida</name>
    <dbReference type="NCBI Taxonomy" id="392033"/>
    <lineage>
        <taxon>Eukaryota</taxon>
        <taxon>Metazoa</taxon>
        <taxon>Spiralia</taxon>
        <taxon>Gnathifera</taxon>
        <taxon>Rotifera</taxon>
        <taxon>Eurotatoria</taxon>
        <taxon>Bdelloidea</taxon>
        <taxon>Philodinida</taxon>
        <taxon>Philodinidae</taxon>
        <taxon>Rotaria</taxon>
    </lineage>
</organism>
<reference evidence="8" key="1">
    <citation type="submission" date="2021-02" db="EMBL/GenBank/DDBJ databases">
        <authorList>
            <person name="Nowell W R."/>
        </authorList>
    </citation>
    <scope>NUCLEOTIDE SEQUENCE</scope>
</reference>
<dbReference type="InterPro" id="IPR016162">
    <property type="entry name" value="Ald_DH_N"/>
</dbReference>
<dbReference type="Proteomes" id="UP000663870">
    <property type="component" value="Unassembled WGS sequence"/>
</dbReference>